<dbReference type="NCBIfam" id="TIGR01307">
    <property type="entry name" value="pgm_bpd_ind"/>
    <property type="match status" value="1"/>
</dbReference>
<feature type="binding site" evidence="9 13">
    <location>
        <position position="60"/>
    </location>
    <ligand>
        <name>Mn(2+)</name>
        <dbReference type="ChEBI" id="CHEBI:29035"/>
        <label>2</label>
    </ligand>
</feature>
<evidence type="ECO:0000256" key="8">
    <source>
        <dbReference type="ARBA" id="ARBA00023235"/>
    </source>
</evidence>
<evidence type="ECO:0000256" key="13">
    <source>
        <dbReference type="PIRSR" id="PIRSR001492-3"/>
    </source>
</evidence>
<evidence type="ECO:0000256" key="5">
    <source>
        <dbReference type="ARBA" id="ARBA00022723"/>
    </source>
</evidence>
<evidence type="ECO:0000256" key="1">
    <source>
        <dbReference type="ARBA" id="ARBA00000370"/>
    </source>
</evidence>
<evidence type="ECO:0000313" key="17">
    <source>
        <dbReference type="Proteomes" id="UP000034498"/>
    </source>
</evidence>
<dbReference type="Pfam" id="PF06415">
    <property type="entry name" value="iPGM_N"/>
    <property type="match status" value="1"/>
</dbReference>
<reference evidence="16 17" key="1">
    <citation type="journal article" date="2015" name="Nature">
        <title>rRNA introns, odd ribosomes, and small enigmatic genomes across a large radiation of phyla.</title>
        <authorList>
            <person name="Brown C.T."/>
            <person name="Hug L.A."/>
            <person name="Thomas B.C."/>
            <person name="Sharon I."/>
            <person name="Castelle C.J."/>
            <person name="Singh A."/>
            <person name="Wilkins M.J."/>
            <person name="Williams K.H."/>
            <person name="Banfield J.F."/>
        </authorList>
    </citation>
    <scope>NUCLEOTIDE SEQUENCE [LARGE SCALE GENOMIC DNA]</scope>
</reference>
<comment type="caution">
    <text evidence="16">The sequence shown here is derived from an EMBL/GenBank/DDBJ whole genome shotgun (WGS) entry which is preliminary data.</text>
</comment>
<dbReference type="GO" id="GO:0004619">
    <property type="term" value="F:phosphoglycerate mutase activity"/>
    <property type="evidence" value="ECO:0007669"/>
    <property type="project" value="UniProtKB-UniRule"/>
</dbReference>
<feature type="binding site" evidence="9 13">
    <location>
        <position position="397"/>
    </location>
    <ligand>
        <name>Mn(2+)</name>
        <dbReference type="ChEBI" id="CHEBI:29035"/>
        <label>1</label>
    </ligand>
</feature>
<dbReference type="EMBL" id="LBUX01000001">
    <property type="protein sequence ID" value="KKQ74657.1"/>
    <property type="molecule type" value="Genomic_DNA"/>
</dbReference>
<evidence type="ECO:0000256" key="12">
    <source>
        <dbReference type="PIRSR" id="PIRSR001492-2"/>
    </source>
</evidence>
<dbReference type="PIRSF" id="PIRSF001492">
    <property type="entry name" value="IPGAM"/>
    <property type="match status" value="1"/>
</dbReference>
<dbReference type="STRING" id="1618336.US94_C0001G0058"/>
<feature type="domain" description="BPG-independent PGAM N-terminal" evidence="15">
    <location>
        <begin position="80"/>
        <end position="290"/>
    </location>
</feature>
<keyword evidence="5 9" id="KW-0479">Metal-binding</keyword>
<gene>
    <name evidence="9" type="primary">gpmI</name>
    <name evidence="16" type="ORF">US94_C0001G0058</name>
</gene>
<dbReference type="CDD" id="cd16010">
    <property type="entry name" value="iPGM"/>
    <property type="match status" value="1"/>
</dbReference>
<keyword evidence="8 9" id="KW-0413">Isomerase</keyword>
<organism evidence="16 17">
    <name type="scientific">Berkelbacteria bacterium GW2011_GWB1_38_5</name>
    <dbReference type="NCBI Taxonomy" id="1618336"/>
    <lineage>
        <taxon>Bacteria</taxon>
        <taxon>Candidatus Berkelbacteria</taxon>
    </lineage>
</organism>
<dbReference type="Pfam" id="PF01676">
    <property type="entry name" value="Metalloenzyme"/>
    <property type="match status" value="1"/>
</dbReference>
<feature type="binding site" evidence="9 12">
    <location>
        <position position="183"/>
    </location>
    <ligand>
        <name>substrate</name>
    </ligand>
</feature>
<name>A0A0G0K766_9BACT</name>
<proteinExistence type="inferred from homology"/>
<evidence type="ECO:0000256" key="7">
    <source>
        <dbReference type="ARBA" id="ARBA00023211"/>
    </source>
</evidence>
<evidence type="ECO:0000256" key="2">
    <source>
        <dbReference type="ARBA" id="ARBA00002315"/>
    </source>
</evidence>
<evidence type="ECO:0000256" key="9">
    <source>
        <dbReference type="HAMAP-Rule" id="MF_01038"/>
    </source>
</evidence>
<feature type="binding site" evidence="9 13">
    <location>
        <position position="457"/>
    </location>
    <ligand>
        <name>Mn(2+)</name>
        <dbReference type="ChEBI" id="CHEBI:29035"/>
        <label>1</label>
    </ligand>
</feature>
<comment type="subunit">
    <text evidence="9">Monomer.</text>
</comment>
<comment type="similarity">
    <text evidence="4 9">Belongs to the BPG-independent phosphoglycerate mutase family.</text>
</comment>
<feature type="binding site" evidence="9 12">
    <location>
        <begin position="151"/>
        <end position="152"/>
    </location>
    <ligand>
        <name>substrate</name>
    </ligand>
</feature>
<comment type="cofactor">
    <cofactor evidence="9">
        <name>Mn(2+)</name>
        <dbReference type="ChEBI" id="CHEBI:29035"/>
    </cofactor>
    <text evidence="9">Binds 2 manganese ions per subunit.</text>
</comment>
<feature type="binding site" evidence="9 13">
    <location>
        <position position="401"/>
    </location>
    <ligand>
        <name>Mn(2+)</name>
        <dbReference type="ChEBI" id="CHEBI:29035"/>
        <label>1</label>
    </ligand>
</feature>
<dbReference type="Gene3D" id="3.40.720.10">
    <property type="entry name" value="Alkaline Phosphatase, subunit A"/>
    <property type="match status" value="1"/>
</dbReference>
<dbReference type="GO" id="GO:0006007">
    <property type="term" value="P:glucose catabolic process"/>
    <property type="evidence" value="ECO:0007669"/>
    <property type="project" value="InterPro"/>
</dbReference>
<dbReference type="GO" id="GO:0005829">
    <property type="term" value="C:cytosol"/>
    <property type="evidence" value="ECO:0007669"/>
    <property type="project" value="TreeGrafter"/>
</dbReference>
<evidence type="ECO:0000256" key="3">
    <source>
        <dbReference type="ARBA" id="ARBA00004798"/>
    </source>
</evidence>
<dbReference type="AlphaFoldDB" id="A0A0G0K766"/>
<feature type="binding site" evidence="9 13">
    <location>
        <position position="439"/>
    </location>
    <ligand>
        <name>Mn(2+)</name>
        <dbReference type="ChEBI" id="CHEBI:29035"/>
        <label>2</label>
    </ligand>
</feature>
<dbReference type="InterPro" id="IPR036646">
    <property type="entry name" value="PGAM_B_sf"/>
</dbReference>
<dbReference type="FunFam" id="3.40.1450.10:FF:000002">
    <property type="entry name" value="2,3-bisphosphoglycerate-independent phosphoglycerate mutase"/>
    <property type="match status" value="1"/>
</dbReference>
<evidence type="ECO:0000256" key="10">
    <source>
        <dbReference type="NCBIfam" id="TIGR01307"/>
    </source>
</evidence>
<dbReference type="Gene3D" id="3.40.1450.10">
    <property type="entry name" value="BPG-independent phosphoglycerate mutase, domain B"/>
    <property type="match status" value="1"/>
</dbReference>
<dbReference type="SUPFAM" id="SSF64158">
    <property type="entry name" value="2,3-Bisphosphoglycerate-independent phosphoglycerate mutase, substrate-binding domain"/>
    <property type="match status" value="1"/>
</dbReference>
<feature type="binding site" evidence="9 12">
    <location>
        <position position="330"/>
    </location>
    <ligand>
        <name>substrate</name>
    </ligand>
</feature>
<feature type="domain" description="Metalloenzyme" evidence="14">
    <location>
        <begin position="3"/>
        <end position="511"/>
    </location>
</feature>
<evidence type="ECO:0000256" key="4">
    <source>
        <dbReference type="ARBA" id="ARBA00008819"/>
    </source>
</evidence>
<feature type="binding site" evidence="9 13">
    <location>
        <position position="10"/>
    </location>
    <ligand>
        <name>Mn(2+)</name>
        <dbReference type="ChEBI" id="CHEBI:29035"/>
        <label>2</label>
    </ligand>
</feature>
<evidence type="ECO:0000256" key="6">
    <source>
        <dbReference type="ARBA" id="ARBA00023152"/>
    </source>
</evidence>
<dbReference type="InterPro" id="IPR005995">
    <property type="entry name" value="Pgm_bpd_ind"/>
</dbReference>
<feature type="active site" description="Phosphoserine intermediate" evidence="9 11">
    <location>
        <position position="60"/>
    </location>
</feature>
<comment type="pathway">
    <text evidence="3 9">Carbohydrate degradation; glycolysis; pyruvate from D-glyceraldehyde 3-phosphate: step 3/5.</text>
</comment>
<dbReference type="InterPro" id="IPR006124">
    <property type="entry name" value="Metalloenzyme"/>
</dbReference>
<dbReference type="SUPFAM" id="SSF53649">
    <property type="entry name" value="Alkaline phosphatase-like"/>
    <property type="match status" value="1"/>
</dbReference>
<feature type="binding site" evidence="9 12">
    <location>
        <position position="189"/>
    </location>
    <ligand>
        <name>substrate</name>
    </ligand>
</feature>
<dbReference type="PANTHER" id="PTHR31637:SF0">
    <property type="entry name" value="2,3-BISPHOSPHOGLYCERATE-INDEPENDENT PHOSPHOGLYCERATE MUTASE"/>
    <property type="match status" value="1"/>
</dbReference>
<comment type="function">
    <text evidence="2 9">Catalyzes the interconversion of 2-phosphoglycerate and 3-phosphoglycerate.</text>
</comment>
<sequence>MNPLVLIILDGWGLSPEIDGNAILSVETPNYDQLLGLYPSGSLHASGEEVGLSWGEMGNSEVGHLNIGTGRIVTQDLPRIDNSIRDKTFFSNDVILEALNYCLAGNSNLHLIGLVSSGGVHSHINHLFALLELAKSKKVSNVYIHFIADGRDSPPKVALNDLNLLENKCQEIGLGKVATVMGRYYAMDRDKRWDRTQKAYDSITDHSFVKVKSAQEAINNTYNSGKSDEFIDPVAIENTPRIADKDAVIFFNYRPDRAKQLTDAITNPNFNSFSRKIALKEYKFVSFTNYGNEPSSQVKIAFFAEQNISPLAEVLSKNNLTQLHIAETEKYPHVTYFFNGGKEQAYTGEKRLLIPSPKVATYDLKPQMSAQEVAQQFVNAFSQEKPMFTIINFANPDMVGHTGNFEAVKSAIKTTDQCLGLVANQVINSGGNLIVTADHGNAEQMKNLQTGEIDKEHTTNPVPFILVLKEYRQQSPIGVDENFKISMAVQSPLGVLADITATCLDILNIEKPQIMIGQSLKTIF</sequence>
<evidence type="ECO:0000313" key="16">
    <source>
        <dbReference type="EMBL" id="KKQ74657.1"/>
    </source>
</evidence>
<keyword evidence="7 9" id="KW-0464">Manganese</keyword>
<accession>A0A0G0K766</accession>
<feature type="binding site" evidence="9 12">
    <location>
        <begin position="254"/>
        <end position="257"/>
    </location>
    <ligand>
        <name>substrate</name>
    </ligand>
</feature>
<dbReference type="GO" id="GO:0006096">
    <property type="term" value="P:glycolytic process"/>
    <property type="evidence" value="ECO:0007669"/>
    <property type="project" value="UniProtKB-UniRule"/>
</dbReference>
<protein>
    <recommendedName>
        <fullName evidence="9 10">2,3-bisphosphoglycerate-independent phosphoglycerate mutase</fullName>
        <shortName evidence="9">BPG-independent PGAM</shortName>
        <shortName evidence="9">Phosphoglyceromutase</shortName>
        <shortName evidence="9">iPGM</shortName>
        <ecNumber evidence="9 10">5.4.2.12</ecNumber>
    </recommendedName>
</protein>
<evidence type="ECO:0000259" key="14">
    <source>
        <dbReference type="Pfam" id="PF01676"/>
    </source>
</evidence>
<dbReference type="PANTHER" id="PTHR31637">
    <property type="entry name" value="2,3-BISPHOSPHOGLYCERATE-INDEPENDENT PHOSPHOGLYCERATE MUTASE"/>
    <property type="match status" value="1"/>
</dbReference>
<dbReference type="PATRIC" id="fig|1618336.3.peg.61"/>
<dbReference type="EC" id="5.4.2.12" evidence="9 10"/>
<dbReference type="GO" id="GO:0030145">
    <property type="term" value="F:manganese ion binding"/>
    <property type="evidence" value="ECO:0007669"/>
    <property type="project" value="UniProtKB-UniRule"/>
</dbReference>
<dbReference type="UniPathway" id="UPA00109">
    <property type="reaction ID" value="UER00186"/>
</dbReference>
<evidence type="ECO:0000256" key="11">
    <source>
        <dbReference type="PIRSR" id="PIRSR001492-1"/>
    </source>
</evidence>
<keyword evidence="6 9" id="KW-0324">Glycolysis</keyword>
<dbReference type="InterPro" id="IPR011258">
    <property type="entry name" value="BPG-indep_PGM_N"/>
</dbReference>
<dbReference type="HAMAP" id="MF_01038">
    <property type="entry name" value="GpmI"/>
    <property type="match status" value="1"/>
</dbReference>
<feature type="binding site" evidence="9 12">
    <location>
        <position position="121"/>
    </location>
    <ligand>
        <name>substrate</name>
    </ligand>
</feature>
<dbReference type="InterPro" id="IPR017850">
    <property type="entry name" value="Alkaline_phosphatase_core_sf"/>
</dbReference>
<evidence type="ECO:0000259" key="15">
    <source>
        <dbReference type="Pfam" id="PF06415"/>
    </source>
</evidence>
<comment type="catalytic activity">
    <reaction evidence="1 9">
        <text>(2R)-2-phosphoglycerate = (2R)-3-phosphoglycerate</text>
        <dbReference type="Rhea" id="RHEA:15901"/>
        <dbReference type="ChEBI" id="CHEBI:58272"/>
        <dbReference type="ChEBI" id="CHEBI:58289"/>
        <dbReference type="EC" id="5.4.2.12"/>
    </reaction>
</comment>
<dbReference type="Proteomes" id="UP000034498">
    <property type="component" value="Unassembled WGS sequence"/>
</dbReference>
<feature type="binding site" evidence="9 13">
    <location>
        <position position="438"/>
    </location>
    <ligand>
        <name>Mn(2+)</name>
        <dbReference type="ChEBI" id="CHEBI:29035"/>
        <label>2</label>
    </ligand>
</feature>